<dbReference type="SUPFAM" id="SSF56281">
    <property type="entry name" value="Metallo-hydrolase/oxidoreductase"/>
    <property type="match status" value="1"/>
</dbReference>
<dbReference type="Pfam" id="PF10996">
    <property type="entry name" value="Beta-Casp"/>
    <property type="match status" value="1"/>
</dbReference>
<accession>A0A8J3KUR6</accession>
<dbReference type="InterPro" id="IPR050698">
    <property type="entry name" value="MBL"/>
</dbReference>
<dbReference type="Pfam" id="PF07521">
    <property type="entry name" value="RMMBL"/>
    <property type="match status" value="1"/>
</dbReference>
<dbReference type="SMART" id="SM01027">
    <property type="entry name" value="Beta-Casp"/>
    <property type="match status" value="1"/>
</dbReference>
<dbReference type="Proteomes" id="UP000630887">
    <property type="component" value="Unassembled WGS sequence"/>
</dbReference>
<gene>
    <name evidence="4" type="ORF">Cco03nite_22790</name>
</gene>
<feature type="domain" description="Metallo-beta-lactamase" evidence="2">
    <location>
        <begin position="14"/>
        <end position="236"/>
    </location>
</feature>
<dbReference type="CDD" id="cd16295">
    <property type="entry name" value="TTHA0252-CPSF-like_MBL-fold"/>
    <property type="match status" value="1"/>
</dbReference>
<dbReference type="AlphaFoldDB" id="A0A8J3KUR6"/>
<dbReference type="Gene3D" id="3.60.15.10">
    <property type="entry name" value="Ribonuclease Z/Hydroxyacylglutathione hydrolase-like"/>
    <property type="match status" value="1"/>
</dbReference>
<dbReference type="Gene3D" id="3.40.50.10890">
    <property type="match status" value="1"/>
</dbReference>
<organism evidence="4 5">
    <name type="scientific">Catellatospora coxensis</name>
    <dbReference type="NCBI Taxonomy" id="310354"/>
    <lineage>
        <taxon>Bacteria</taxon>
        <taxon>Bacillati</taxon>
        <taxon>Actinomycetota</taxon>
        <taxon>Actinomycetes</taxon>
        <taxon>Micromonosporales</taxon>
        <taxon>Micromonosporaceae</taxon>
        <taxon>Catellatospora</taxon>
    </lineage>
</organism>
<evidence type="ECO:0000313" key="4">
    <source>
        <dbReference type="EMBL" id="GIG05579.1"/>
    </source>
</evidence>
<dbReference type="SMART" id="SM00849">
    <property type="entry name" value="Lactamase_B"/>
    <property type="match status" value="1"/>
</dbReference>
<dbReference type="InterPro" id="IPR022712">
    <property type="entry name" value="Beta_Casp"/>
</dbReference>
<evidence type="ECO:0000259" key="2">
    <source>
        <dbReference type="SMART" id="SM00849"/>
    </source>
</evidence>
<evidence type="ECO:0000256" key="1">
    <source>
        <dbReference type="ARBA" id="ARBA00022801"/>
    </source>
</evidence>
<reference evidence="4 5" key="1">
    <citation type="submission" date="2021-01" db="EMBL/GenBank/DDBJ databases">
        <title>Whole genome shotgun sequence of Catellatospora coxensis NBRC 107359.</title>
        <authorList>
            <person name="Komaki H."/>
            <person name="Tamura T."/>
        </authorList>
    </citation>
    <scope>NUCLEOTIDE SEQUENCE [LARGE SCALE GENOMIC DNA]</scope>
    <source>
        <strain evidence="4 5">NBRC 107359</strain>
    </source>
</reference>
<dbReference type="EMBL" id="BONI01000016">
    <property type="protein sequence ID" value="GIG05579.1"/>
    <property type="molecule type" value="Genomic_DNA"/>
</dbReference>
<dbReference type="GO" id="GO:0016787">
    <property type="term" value="F:hydrolase activity"/>
    <property type="evidence" value="ECO:0007669"/>
    <property type="project" value="UniProtKB-KW"/>
</dbReference>
<proteinExistence type="predicted"/>
<keyword evidence="5" id="KW-1185">Reference proteome</keyword>
<dbReference type="RefSeq" id="WP_203692022.1">
    <property type="nucleotide sequence ID" value="NZ_BAAALC010000025.1"/>
</dbReference>
<evidence type="ECO:0000259" key="3">
    <source>
        <dbReference type="SMART" id="SM01027"/>
    </source>
</evidence>
<comment type="caution">
    <text evidence="4">The sequence shown here is derived from an EMBL/GenBank/DDBJ whole genome shotgun (WGS) entry which is preliminary data.</text>
</comment>
<protein>
    <submittedName>
        <fullName evidence="4">MBL fold metallo-hydrolase</fullName>
    </submittedName>
</protein>
<dbReference type="PANTHER" id="PTHR11203">
    <property type="entry name" value="CLEAVAGE AND POLYADENYLATION SPECIFICITY FACTOR FAMILY MEMBER"/>
    <property type="match status" value="1"/>
</dbReference>
<dbReference type="InterPro" id="IPR036866">
    <property type="entry name" value="RibonucZ/Hydroxyglut_hydro"/>
</dbReference>
<evidence type="ECO:0000313" key="5">
    <source>
        <dbReference type="Proteomes" id="UP000630887"/>
    </source>
</evidence>
<name>A0A8J3KUR6_9ACTN</name>
<keyword evidence="1" id="KW-0378">Hydrolase</keyword>
<dbReference type="GO" id="GO:0004521">
    <property type="term" value="F:RNA endonuclease activity"/>
    <property type="evidence" value="ECO:0007669"/>
    <property type="project" value="TreeGrafter"/>
</dbReference>
<dbReference type="InterPro" id="IPR001279">
    <property type="entry name" value="Metallo-B-lactamas"/>
</dbReference>
<dbReference type="PANTHER" id="PTHR11203:SF37">
    <property type="entry name" value="INTEGRATOR COMPLEX SUBUNIT 11"/>
    <property type="match status" value="1"/>
</dbReference>
<feature type="domain" description="Beta-Casp" evidence="3">
    <location>
        <begin position="248"/>
        <end position="374"/>
    </location>
</feature>
<dbReference type="Pfam" id="PF00753">
    <property type="entry name" value="Lactamase_B"/>
    <property type="match status" value="1"/>
</dbReference>
<dbReference type="InterPro" id="IPR011108">
    <property type="entry name" value="RMMBL"/>
</dbReference>
<sequence>MVTLRFLGAAETVTGSKFLLTTTAGGRLLVDCGMFQGERELRRRNWQSPAGLDQPPDAVVLSHAHLDHCGWLPRLVRQGFTGPVYCSPWTAELAPIVLRDAAHLQEEDAAFAARHGYSRHRTPLPLFDTADADQAIKLLRPVPFGHRRHTPAGVDVTLHRAGHILGSSTVHAAADGRSALFSGDLGRSDHPLLNPPEAAPGSDAVVVESTYGDQTHPPRRLEDLADPIRRALSRGGVALIPAFAVDRTPVLLMALRQLVRDGYLPPVPVFVDSPMALAALDVYRKAVTEGGPEIRDEVRAQAGDPFDPGELRMIHTPEESKKINQPAYPCVIISASGMATGGRVVHHLQQLAPNPRNLILLPGFQVAGTRGRALLDGARSLKMYGGYVPVRAEVVGLPEFSAHADARDLLTWLSSAPRPPATCYVVHGEPHAAATLAEKADAELGWCTVVARPDEQVVV</sequence>